<evidence type="ECO:0008006" key="3">
    <source>
        <dbReference type="Google" id="ProtNLM"/>
    </source>
</evidence>
<sequence>MPIYEFGPQEIRPLSKTTFSQVRMQERRDLQRLLRANVSVIAPDTLVISEEFGDWDESHRRIDLLGIDRNANLVVIELKRTENGGHMELQAIRYAAMVSTMTFERATEVFARYLTQIGRAGTDARAQLLDFLGWDEPDEDRFAQDVRIVLASAEFSRELTTSVLWLIERDIDIRCVRLQPYDLNGQVLVDVQQIIPLPEVAEYQVRVIEKKRKEREAHTSTRDRTTYDLVLGGRLLTRLPKRHAIYQVFRHLVENGIAPKDVARHCGALANRALVWVEGEVAGDEFRRLATDVRAQEGRTFDSGRYFCGDDELIRFNGCTYAFLNQWGGRDFEDVMARLRDTFPDKEIAFTPSE</sequence>
<dbReference type="RefSeq" id="WP_062763476.1">
    <property type="nucleotide sequence ID" value="NZ_CP121045.1"/>
</dbReference>
<dbReference type="Gene3D" id="3.40.1350.10">
    <property type="match status" value="1"/>
</dbReference>
<dbReference type="Proteomes" id="UP000075787">
    <property type="component" value="Unassembled WGS sequence"/>
</dbReference>
<reference evidence="1 2" key="1">
    <citation type="submission" date="2015-12" db="EMBL/GenBank/DDBJ databases">
        <title>Genome sequence of Tistrella mobilis MCCC 1A02139.</title>
        <authorList>
            <person name="Lu L."/>
            <person name="Lai Q."/>
            <person name="Shao Z."/>
            <person name="Qian P."/>
        </authorList>
    </citation>
    <scope>NUCLEOTIDE SEQUENCE [LARGE SCALE GENOMIC DNA]</scope>
    <source>
        <strain evidence="1 2">MCCC 1A02139</strain>
    </source>
</reference>
<comment type="caution">
    <text evidence="1">The sequence shown here is derived from an EMBL/GenBank/DDBJ whole genome shotgun (WGS) entry which is preliminary data.</text>
</comment>
<dbReference type="GO" id="GO:0003676">
    <property type="term" value="F:nucleic acid binding"/>
    <property type="evidence" value="ECO:0007669"/>
    <property type="project" value="InterPro"/>
</dbReference>
<dbReference type="InterPro" id="IPR011856">
    <property type="entry name" value="tRNA_endonuc-like_dom_sf"/>
</dbReference>
<protein>
    <recommendedName>
        <fullName evidence="3">DUF91 domain-containing protein</fullName>
    </recommendedName>
</protein>
<dbReference type="GeneID" id="97243234"/>
<dbReference type="EMBL" id="LPZR01000108">
    <property type="protein sequence ID" value="KYO53724.1"/>
    <property type="molecule type" value="Genomic_DNA"/>
</dbReference>
<evidence type="ECO:0000313" key="2">
    <source>
        <dbReference type="Proteomes" id="UP000075787"/>
    </source>
</evidence>
<accession>A0A162L840</accession>
<gene>
    <name evidence="1" type="ORF">AUP44_26360</name>
</gene>
<proteinExistence type="predicted"/>
<dbReference type="AlphaFoldDB" id="A0A162L840"/>
<organism evidence="1 2">
    <name type="scientific">Tistrella mobilis</name>
    <dbReference type="NCBI Taxonomy" id="171437"/>
    <lineage>
        <taxon>Bacteria</taxon>
        <taxon>Pseudomonadati</taxon>
        <taxon>Pseudomonadota</taxon>
        <taxon>Alphaproteobacteria</taxon>
        <taxon>Geminicoccales</taxon>
        <taxon>Geminicoccaceae</taxon>
        <taxon>Tistrella</taxon>
    </lineage>
</organism>
<evidence type="ECO:0000313" key="1">
    <source>
        <dbReference type="EMBL" id="KYO53724.1"/>
    </source>
</evidence>
<dbReference type="OrthoDB" id="570199at2"/>
<name>A0A162L840_9PROT</name>